<evidence type="ECO:0000313" key="2">
    <source>
        <dbReference type="EMBL" id="PZQ81260.1"/>
    </source>
</evidence>
<comment type="caution">
    <text evidence="2">The sequence shown here is derived from an EMBL/GenBank/DDBJ whole genome shotgun (WGS) entry which is preliminary data.</text>
</comment>
<dbReference type="AlphaFoldDB" id="A0A2W5T3B6"/>
<gene>
    <name evidence="2" type="ORF">DI549_14720</name>
</gene>
<evidence type="ECO:0008006" key="4">
    <source>
        <dbReference type="Google" id="ProtNLM"/>
    </source>
</evidence>
<evidence type="ECO:0000256" key="1">
    <source>
        <dbReference type="SAM" id="Phobius"/>
    </source>
</evidence>
<organism evidence="2 3">
    <name type="scientific">Ancylobacter novellus</name>
    <name type="common">Thiobacillus novellus</name>
    <dbReference type="NCBI Taxonomy" id="921"/>
    <lineage>
        <taxon>Bacteria</taxon>
        <taxon>Pseudomonadati</taxon>
        <taxon>Pseudomonadota</taxon>
        <taxon>Alphaproteobacteria</taxon>
        <taxon>Hyphomicrobiales</taxon>
        <taxon>Xanthobacteraceae</taxon>
        <taxon>Ancylobacter</taxon>
    </lineage>
</organism>
<sequence>MRNELNESVVLSISKDELKEMMERAVQRGLEDVGLYTEDADDRREAREDLRFLRRWRKASDGIAAKVGYTVLAVVTGGLLIVVWTGIKLHVLRQP</sequence>
<reference evidence="2 3" key="1">
    <citation type="submission" date="2017-08" db="EMBL/GenBank/DDBJ databases">
        <title>Infants hospitalized years apart are colonized by the same room-sourced microbial strains.</title>
        <authorList>
            <person name="Brooks B."/>
            <person name="Olm M.R."/>
            <person name="Firek B.A."/>
            <person name="Baker R."/>
            <person name="Thomas B.C."/>
            <person name="Morowitz M.J."/>
            <person name="Banfield J.F."/>
        </authorList>
    </citation>
    <scope>NUCLEOTIDE SEQUENCE [LARGE SCALE GENOMIC DNA]</scope>
    <source>
        <strain evidence="2">S2_005_001_R2_27</strain>
    </source>
</reference>
<proteinExistence type="predicted"/>
<protein>
    <recommendedName>
        <fullName evidence="4">Transmembrane protein</fullName>
    </recommendedName>
</protein>
<accession>A0A2W5T3B6</accession>
<keyword evidence="1" id="KW-1133">Transmembrane helix</keyword>
<feature type="transmembrane region" description="Helical" evidence="1">
    <location>
        <begin position="63"/>
        <end position="87"/>
    </location>
</feature>
<dbReference type="EMBL" id="QFQD01000049">
    <property type="protein sequence ID" value="PZQ81260.1"/>
    <property type="molecule type" value="Genomic_DNA"/>
</dbReference>
<dbReference type="Proteomes" id="UP000248887">
    <property type="component" value="Unassembled WGS sequence"/>
</dbReference>
<keyword evidence="1" id="KW-0472">Membrane</keyword>
<evidence type="ECO:0000313" key="3">
    <source>
        <dbReference type="Proteomes" id="UP000248887"/>
    </source>
</evidence>
<keyword evidence="1" id="KW-0812">Transmembrane</keyword>
<name>A0A2W5T3B6_ANCNO</name>